<evidence type="ECO:0000313" key="1">
    <source>
        <dbReference type="EMBL" id="KKQ50264.1"/>
    </source>
</evidence>
<sequence>MINMSPELLKKINELLSTNGYNLVHSALNNLDKDNENHRNIYSNGEVKILMETTKFIKK</sequence>
<comment type="caution">
    <text evidence="1">The sequence shown here is derived from an EMBL/GenBank/DDBJ whole genome shotgun (WGS) entry which is preliminary data.</text>
</comment>
<organism evidence="1 2">
    <name type="scientific">Candidatus Shapirobacteria bacterium GW2011_GWE1_38_10</name>
    <dbReference type="NCBI Taxonomy" id="1618488"/>
    <lineage>
        <taxon>Bacteria</taxon>
        <taxon>Candidatus Shapironibacteriota</taxon>
    </lineage>
</organism>
<accession>A0A0G0KM51</accession>
<gene>
    <name evidence="1" type="ORF">US68_C0007G0027</name>
</gene>
<proteinExistence type="predicted"/>
<evidence type="ECO:0000313" key="2">
    <source>
        <dbReference type="Proteomes" id="UP000034231"/>
    </source>
</evidence>
<dbReference type="EMBL" id="LBTX01000007">
    <property type="protein sequence ID" value="KKQ50264.1"/>
    <property type="molecule type" value="Genomic_DNA"/>
</dbReference>
<dbReference type="Proteomes" id="UP000034231">
    <property type="component" value="Unassembled WGS sequence"/>
</dbReference>
<name>A0A0G0KM51_9BACT</name>
<dbReference type="AlphaFoldDB" id="A0A0G0KM51"/>
<reference evidence="1 2" key="1">
    <citation type="journal article" date="2015" name="Nature">
        <title>rRNA introns, odd ribosomes, and small enigmatic genomes across a large radiation of phyla.</title>
        <authorList>
            <person name="Brown C.T."/>
            <person name="Hug L.A."/>
            <person name="Thomas B.C."/>
            <person name="Sharon I."/>
            <person name="Castelle C.J."/>
            <person name="Singh A."/>
            <person name="Wilkins M.J."/>
            <person name="Williams K.H."/>
            <person name="Banfield J.F."/>
        </authorList>
    </citation>
    <scope>NUCLEOTIDE SEQUENCE [LARGE SCALE GENOMIC DNA]</scope>
</reference>
<protein>
    <submittedName>
        <fullName evidence="1">Uncharacterized protein</fullName>
    </submittedName>
</protein>